<evidence type="ECO:0000259" key="1">
    <source>
        <dbReference type="SMART" id="SM00481"/>
    </source>
</evidence>
<dbReference type="SUPFAM" id="SSF89550">
    <property type="entry name" value="PHP domain-like"/>
    <property type="match status" value="1"/>
</dbReference>
<dbReference type="PANTHER" id="PTHR36928:SF1">
    <property type="entry name" value="PHOSPHATASE YCDX-RELATED"/>
    <property type="match status" value="1"/>
</dbReference>
<reference evidence="3" key="1">
    <citation type="submission" date="2023-07" db="EMBL/GenBank/DDBJ databases">
        <authorList>
            <person name="Colorado M.A."/>
            <person name="Villamil L.M."/>
            <person name="Melo J.F."/>
            <person name="Rodriguez J.A."/>
            <person name="Ruiz R.Y."/>
        </authorList>
    </citation>
    <scope>NUCLEOTIDE SEQUENCE [LARGE SCALE GENOMIC DNA]</scope>
    <source>
        <strain evidence="3">C33</strain>
    </source>
</reference>
<dbReference type="PANTHER" id="PTHR36928">
    <property type="entry name" value="PHOSPHATASE YCDX-RELATED"/>
    <property type="match status" value="1"/>
</dbReference>
<sequence length="249" mass="28042">MKNYKIDLHIHTNVNPHAFSTLEENIKAAAKKGMDIIAITNHGPALQDTPHWWHLVNIAILPDIIDGVRVIKGVEANILDDNGKLDINQKIYESMELILAGFHTVDEYGEISDISKNTTAILNLIKKQKADIIVHLGNPIFPVDYEKIVKAAKKYNVALEVNNTSLGTITRVGSKKNCKKMLELAKKESCYIALGTDAHYSGHIGEFQRAIELLEEVDYPEELIINSSKETFNKFLKLRQELRSKKIDS</sequence>
<feature type="domain" description="Polymerase/histidinol phosphatase N-terminal" evidence="1">
    <location>
        <begin position="6"/>
        <end position="80"/>
    </location>
</feature>
<dbReference type="InterPro" id="IPR016195">
    <property type="entry name" value="Pol/histidinol_Pase-like"/>
</dbReference>
<organism evidence="2 3">
    <name type="scientific">Candidatus Cetobacterium colombiensis</name>
    <dbReference type="NCBI Taxonomy" id="3073100"/>
    <lineage>
        <taxon>Bacteria</taxon>
        <taxon>Fusobacteriati</taxon>
        <taxon>Fusobacteriota</taxon>
        <taxon>Fusobacteriia</taxon>
        <taxon>Fusobacteriales</taxon>
        <taxon>Fusobacteriaceae</taxon>
        <taxon>Cetobacterium</taxon>
    </lineage>
</organism>
<dbReference type="InterPro" id="IPR004013">
    <property type="entry name" value="PHP_dom"/>
</dbReference>
<dbReference type="Pfam" id="PF02811">
    <property type="entry name" value="PHP"/>
    <property type="match status" value="1"/>
</dbReference>
<dbReference type="Gene3D" id="3.20.20.140">
    <property type="entry name" value="Metal-dependent hydrolases"/>
    <property type="match status" value="1"/>
</dbReference>
<protein>
    <submittedName>
        <fullName evidence="2">Phosphatase</fullName>
    </submittedName>
</protein>
<dbReference type="NCBIfam" id="NF006702">
    <property type="entry name" value="PRK09248.1"/>
    <property type="match status" value="1"/>
</dbReference>
<dbReference type="InterPro" id="IPR003141">
    <property type="entry name" value="Pol/His_phosphatase_N"/>
</dbReference>
<evidence type="ECO:0000313" key="3">
    <source>
        <dbReference type="Proteomes" id="UP001279681"/>
    </source>
</evidence>
<accession>A0ABU4W8X2</accession>
<gene>
    <name evidence="2" type="ORF">RFV38_00785</name>
</gene>
<proteinExistence type="predicted"/>
<dbReference type="EMBL" id="JAVIKH010000001">
    <property type="protein sequence ID" value="MDX8335046.1"/>
    <property type="molecule type" value="Genomic_DNA"/>
</dbReference>
<dbReference type="RefSeq" id="WP_320312458.1">
    <property type="nucleotide sequence ID" value="NZ_JAVIKH010000001.1"/>
</dbReference>
<dbReference type="SMART" id="SM00481">
    <property type="entry name" value="POLIIIAc"/>
    <property type="match status" value="1"/>
</dbReference>
<comment type="caution">
    <text evidence="2">The sequence shown here is derived from an EMBL/GenBank/DDBJ whole genome shotgun (WGS) entry which is preliminary data.</text>
</comment>
<dbReference type="CDD" id="cd07437">
    <property type="entry name" value="PHP_HisPPase_Ycdx_like"/>
    <property type="match status" value="1"/>
</dbReference>
<dbReference type="InterPro" id="IPR050243">
    <property type="entry name" value="PHP_phosphatase"/>
</dbReference>
<keyword evidence="3" id="KW-1185">Reference proteome</keyword>
<name>A0ABU4W8X2_9FUSO</name>
<dbReference type="Proteomes" id="UP001279681">
    <property type="component" value="Unassembled WGS sequence"/>
</dbReference>
<evidence type="ECO:0000313" key="2">
    <source>
        <dbReference type="EMBL" id="MDX8335046.1"/>
    </source>
</evidence>